<evidence type="ECO:0000313" key="1">
    <source>
        <dbReference type="Proteomes" id="UP000887579"/>
    </source>
</evidence>
<organism evidence="1 2">
    <name type="scientific">Panagrolaimus sp. ES5</name>
    <dbReference type="NCBI Taxonomy" id="591445"/>
    <lineage>
        <taxon>Eukaryota</taxon>
        <taxon>Metazoa</taxon>
        <taxon>Ecdysozoa</taxon>
        <taxon>Nematoda</taxon>
        <taxon>Chromadorea</taxon>
        <taxon>Rhabditida</taxon>
        <taxon>Tylenchina</taxon>
        <taxon>Panagrolaimomorpha</taxon>
        <taxon>Panagrolaimoidea</taxon>
        <taxon>Panagrolaimidae</taxon>
        <taxon>Panagrolaimus</taxon>
    </lineage>
</organism>
<name>A0AC34G7K4_9BILA</name>
<protein>
    <submittedName>
        <fullName evidence="2">P-type domain-containing protein</fullName>
    </submittedName>
</protein>
<dbReference type="Proteomes" id="UP000887579">
    <property type="component" value="Unplaced"/>
</dbReference>
<reference evidence="2" key="1">
    <citation type="submission" date="2022-11" db="UniProtKB">
        <authorList>
            <consortium name="WormBaseParasite"/>
        </authorList>
    </citation>
    <scope>IDENTIFICATION</scope>
</reference>
<proteinExistence type="predicted"/>
<evidence type="ECO:0000313" key="2">
    <source>
        <dbReference type="WBParaSite" id="ES5_v2.g25604.t1"/>
    </source>
</evidence>
<sequence length="69" mass="7616">MLLSIFLSVVLLSANFPSINSQSTVPTNSRIDCDPTPNSNQGECTSRKCIWDSNFDSNNPTVPLCYYPT</sequence>
<accession>A0AC34G7K4</accession>
<dbReference type="WBParaSite" id="ES5_v2.g25604.t1">
    <property type="protein sequence ID" value="ES5_v2.g25604.t1"/>
    <property type="gene ID" value="ES5_v2.g25604"/>
</dbReference>